<feature type="region of interest" description="Disordered" evidence="1">
    <location>
        <begin position="169"/>
        <end position="509"/>
    </location>
</feature>
<feature type="compositionally biased region" description="Basic and acidic residues" evidence="1">
    <location>
        <begin position="404"/>
        <end position="421"/>
    </location>
</feature>
<dbReference type="Proteomes" id="UP000593567">
    <property type="component" value="Unassembled WGS sequence"/>
</dbReference>
<feature type="compositionally biased region" description="Polar residues" evidence="1">
    <location>
        <begin position="428"/>
        <end position="437"/>
    </location>
</feature>
<protein>
    <submittedName>
        <fullName evidence="2">Uncharacterized protein</fullName>
    </submittedName>
</protein>
<sequence length="540" mass="56504">MSFISHQVKAEGELRTQLSAIHSSALKVITSSLNSQSACTMDSGKPDLSPPMPNAPQVSKEGDELSTTENNEPSKDIINVDVTSEDTMPPAEAESVATNAGSSSIDIEVKSNTLEVQMPNSLGTISIDSYLSAKDDVADSGSDATSVFYVTQGSTQDLAQDSTQDLAQGSTQDLAQDSTQDLAQDSTQDLAQDSAQDLAQDSTQDSTQDLAQDSTQDLAQDSTYTEQLLDSTHSETALGETTATMEDQSKLEETAENDGGSSDNHLPSSEDISSPEEVHVLTEPDKASIENTHTAGDDHTSSNTAKDPIEEVQTPSSESEALSGETEALSGETGAPSNETEAPSGETEAPSNETEAPSGEAEVPSSEAEAPSSEAEAPSSEAEAPKSETEASKSETEAPSTETEASKSETEAPTSEAKETPSGEPDVSISQVQTPTNKAEAPSVEVSADSTRPAPNSSAVKESTSKHVSEESTAARDVEQHETSTAASAASPATSADPKAESNLTESQKIKSRAVSIPVLFTILHLAQYCHKFPHLQRKF</sequence>
<proteinExistence type="predicted"/>
<feature type="compositionally biased region" description="Low complexity" evidence="1">
    <location>
        <begin position="483"/>
        <end position="496"/>
    </location>
</feature>
<dbReference type="AlphaFoldDB" id="A0A7J7JY98"/>
<feature type="compositionally biased region" description="Polar residues" evidence="1">
    <location>
        <begin position="259"/>
        <end position="272"/>
    </location>
</feature>
<feature type="compositionally biased region" description="Polar residues" evidence="1">
    <location>
        <begin position="169"/>
        <end position="246"/>
    </location>
</feature>
<evidence type="ECO:0000256" key="1">
    <source>
        <dbReference type="SAM" id="MobiDB-lite"/>
    </source>
</evidence>
<feature type="compositionally biased region" description="Basic and acidic residues" evidence="1">
    <location>
        <begin position="276"/>
        <end position="288"/>
    </location>
</feature>
<accession>A0A7J7JY98</accession>
<feature type="compositionally biased region" description="Polar residues" evidence="1">
    <location>
        <begin position="448"/>
        <end position="462"/>
    </location>
</feature>
<keyword evidence="3" id="KW-1185">Reference proteome</keyword>
<dbReference type="EMBL" id="VXIV02001621">
    <property type="protein sequence ID" value="KAF6031342.1"/>
    <property type="molecule type" value="Genomic_DNA"/>
</dbReference>
<evidence type="ECO:0000313" key="3">
    <source>
        <dbReference type="Proteomes" id="UP000593567"/>
    </source>
</evidence>
<feature type="compositionally biased region" description="Low complexity" evidence="1">
    <location>
        <begin position="355"/>
        <end position="382"/>
    </location>
</feature>
<feature type="compositionally biased region" description="Basic and acidic residues" evidence="1">
    <location>
        <begin position="383"/>
        <end position="396"/>
    </location>
</feature>
<name>A0A7J7JY98_BUGNE</name>
<comment type="caution">
    <text evidence="2">The sequence shown here is derived from an EMBL/GenBank/DDBJ whole genome shotgun (WGS) entry which is preliminary data.</text>
</comment>
<feature type="region of interest" description="Disordered" evidence="1">
    <location>
        <begin position="37"/>
        <end position="73"/>
    </location>
</feature>
<feature type="compositionally biased region" description="Basic and acidic residues" evidence="1">
    <location>
        <begin position="463"/>
        <end position="482"/>
    </location>
</feature>
<gene>
    <name evidence="2" type="ORF">EB796_010345</name>
</gene>
<organism evidence="2 3">
    <name type="scientific">Bugula neritina</name>
    <name type="common">Brown bryozoan</name>
    <name type="synonym">Sertularia neritina</name>
    <dbReference type="NCBI Taxonomy" id="10212"/>
    <lineage>
        <taxon>Eukaryota</taxon>
        <taxon>Metazoa</taxon>
        <taxon>Spiralia</taxon>
        <taxon>Lophotrochozoa</taxon>
        <taxon>Bryozoa</taxon>
        <taxon>Gymnolaemata</taxon>
        <taxon>Cheilostomatida</taxon>
        <taxon>Flustrina</taxon>
        <taxon>Buguloidea</taxon>
        <taxon>Bugulidae</taxon>
        <taxon>Bugula</taxon>
    </lineage>
</organism>
<evidence type="ECO:0000313" key="2">
    <source>
        <dbReference type="EMBL" id="KAF6031342.1"/>
    </source>
</evidence>
<reference evidence="2" key="1">
    <citation type="submission" date="2020-06" db="EMBL/GenBank/DDBJ databases">
        <title>Draft genome of Bugula neritina, a colonial animal packing powerful symbionts and potential medicines.</title>
        <authorList>
            <person name="Rayko M."/>
        </authorList>
    </citation>
    <scope>NUCLEOTIDE SEQUENCE [LARGE SCALE GENOMIC DNA]</scope>
    <source>
        <strain evidence="2">Kwan_BN1</strain>
    </source>
</reference>
<dbReference type="OrthoDB" id="8904524at2759"/>